<keyword evidence="3" id="KW-0479">Metal-binding</keyword>
<evidence type="ECO:0000313" key="8">
    <source>
        <dbReference type="Proteomes" id="UP001200537"/>
    </source>
</evidence>
<dbReference type="Gene3D" id="3.40.50.1980">
    <property type="entry name" value="Nitrogenase molybdenum iron protein domain"/>
    <property type="match status" value="2"/>
</dbReference>
<dbReference type="GO" id="GO:0030313">
    <property type="term" value="C:cell envelope"/>
    <property type="evidence" value="ECO:0007669"/>
    <property type="project" value="UniProtKB-SubCell"/>
</dbReference>
<sequence length="312" mass="33880">MKLKAVVSGICALALAASLGGCTKNGATDNADGANGKLKIVATTGYLADAVKNIAPDAEITTLVAPGGDPHTQELTTKDTEKIQKADLVVWTSHDMEHKMMGQFDGLGDKSLPAAEAIPKKMLLDWEEDGKIEGHDPHVWNDPIGWQYAVTATAEKIAKLDKANADKYLKNGKEYNAKIQDMHEKAKAALEKIPTNRRTLVTGHDAFNYLGRTYGLDIMATDMVSSESEISAVQLEELANTIASKKVPVIFYDNLKSPEVVKHLQEMVKSKGWEVKLSDTELYADTLGEKAPTNTYLGAFQHNVEAIVKALS</sequence>
<comment type="similarity">
    <text evidence="5">Belongs to the bacterial solute-binding protein 9 family.</text>
</comment>
<dbReference type="InterPro" id="IPR006127">
    <property type="entry name" value="ZnuA-like"/>
</dbReference>
<gene>
    <name evidence="7" type="ORF">L0M99_03620</name>
</gene>
<name>A0AAJ1EV08_9ACTO</name>
<dbReference type="InterPro" id="IPR006128">
    <property type="entry name" value="Lipoprotein_PsaA-like"/>
</dbReference>
<dbReference type="PRINTS" id="PR00691">
    <property type="entry name" value="ADHESINB"/>
</dbReference>
<keyword evidence="2 5" id="KW-0813">Transport</keyword>
<reference evidence="7" key="1">
    <citation type="submission" date="2022-01" db="EMBL/GenBank/DDBJ databases">
        <title>Collection of gut derived symbiotic bacterial strains cultured from healthy donors.</title>
        <authorList>
            <person name="Lin H."/>
            <person name="Kohout C."/>
            <person name="Waligurski E."/>
            <person name="Pamer E.G."/>
        </authorList>
    </citation>
    <scope>NUCLEOTIDE SEQUENCE</scope>
    <source>
        <strain evidence="7">DFI.7.46</strain>
    </source>
</reference>
<proteinExistence type="inferred from homology"/>
<dbReference type="EMBL" id="JAKNHJ010000005">
    <property type="protein sequence ID" value="MCG4617587.1"/>
    <property type="molecule type" value="Genomic_DNA"/>
</dbReference>
<dbReference type="InterPro" id="IPR050492">
    <property type="entry name" value="Bact_metal-bind_prot9"/>
</dbReference>
<comment type="caution">
    <text evidence="7">The sequence shown here is derived from an EMBL/GenBank/DDBJ whole genome shotgun (WGS) entry which is preliminary data.</text>
</comment>
<dbReference type="GO" id="GO:0007155">
    <property type="term" value="P:cell adhesion"/>
    <property type="evidence" value="ECO:0007669"/>
    <property type="project" value="InterPro"/>
</dbReference>
<dbReference type="PANTHER" id="PTHR42953:SF1">
    <property type="entry name" value="METAL-BINDING PROTEIN HI_0362-RELATED"/>
    <property type="match status" value="1"/>
</dbReference>
<feature type="chain" id="PRO_5042514089" evidence="6">
    <location>
        <begin position="28"/>
        <end position="312"/>
    </location>
</feature>
<evidence type="ECO:0000256" key="1">
    <source>
        <dbReference type="ARBA" id="ARBA00004196"/>
    </source>
</evidence>
<feature type="signal peptide" evidence="6">
    <location>
        <begin position="1"/>
        <end position="27"/>
    </location>
</feature>
<organism evidence="7 8">
    <name type="scientific">Varibaculum cambriense</name>
    <dbReference type="NCBI Taxonomy" id="184870"/>
    <lineage>
        <taxon>Bacteria</taxon>
        <taxon>Bacillati</taxon>
        <taxon>Actinomycetota</taxon>
        <taxon>Actinomycetes</taxon>
        <taxon>Actinomycetales</taxon>
        <taxon>Actinomycetaceae</taxon>
        <taxon>Varibaculum</taxon>
    </lineage>
</organism>
<dbReference type="PANTHER" id="PTHR42953">
    <property type="entry name" value="HIGH-AFFINITY ZINC UPTAKE SYSTEM PROTEIN ZNUA-RELATED"/>
    <property type="match status" value="1"/>
</dbReference>
<dbReference type="Pfam" id="PF01297">
    <property type="entry name" value="ZnuA"/>
    <property type="match status" value="1"/>
</dbReference>
<dbReference type="PROSITE" id="PS51257">
    <property type="entry name" value="PROKAR_LIPOPROTEIN"/>
    <property type="match status" value="1"/>
</dbReference>
<evidence type="ECO:0000256" key="4">
    <source>
        <dbReference type="ARBA" id="ARBA00022729"/>
    </source>
</evidence>
<keyword evidence="4 6" id="KW-0732">Signal</keyword>
<dbReference type="InterPro" id="IPR006129">
    <property type="entry name" value="AdhesinB"/>
</dbReference>
<evidence type="ECO:0000256" key="2">
    <source>
        <dbReference type="ARBA" id="ARBA00022448"/>
    </source>
</evidence>
<evidence type="ECO:0000313" key="7">
    <source>
        <dbReference type="EMBL" id="MCG4617587.1"/>
    </source>
</evidence>
<evidence type="ECO:0000256" key="5">
    <source>
        <dbReference type="RuleBase" id="RU003512"/>
    </source>
</evidence>
<accession>A0AAJ1EV08</accession>
<dbReference type="GO" id="GO:0046872">
    <property type="term" value="F:metal ion binding"/>
    <property type="evidence" value="ECO:0007669"/>
    <property type="project" value="UniProtKB-KW"/>
</dbReference>
<dbReference type="RefSeq" id="WP_024058307.1">
    <property type="nucleotide sequence ID" value="NZ_JAGZYF010000010.1"/>
</dbReference>
<dbReference type="GO" id="GO:0030001">
    <property type="term" value="P:metal ion transport"/>
    <property type="evidence" value="ECO:0007669"/>
    <property type="project" value="InterPro"/>
</dbReference>
<dbReference type="PRINTS" id="PR00690">
    <property type="entry name" value="ADHESNFAMILY"/>
</dbReference>
<comment type="subcellular location">
    <subcellularLocation>
        <location evidence="1">Cell envelope</location>
    </subcellularLocation>
</comment>
<dbReference type="SUPFAM" id="SSF53807">
    <property type="entry name" value="Helical backbone' metal receptor"/>
    <property type="match status" value="1"/>
</dbReference>
<evidence type="ECO:0000256" key="3">
    <source>
        <dbReference type="ARBA" id="ARBA00022723"/>
    </source>
</evidence>
<protein>
    <submittedName>
        <fullName evidence="7">Metal ABC transporter substrate-binding protein</fullName>
    </submittedName>
</protein>
<dbReference type="AlphaFoldDB" id="A0AAJ1EV08"/>
<dbReference type="Proteomes" id="UP001200537">
    <property type="component" value="Unassembled WGS sequence"/>
</dbReference>
<evidence type="ECO:0000256" key="6">
    <source>
        <dbReference type="SAM" id="SignalP"/>
    </source>
</evidence>